<dbReference type="Proteomes" id="UP000324629">
    <property type="component" value="Unassembled WGS sequence"/>
</dbReference>
<proteinExistence type="predicted"/>
<reference evidence="2 3" key="1">
    <citation type="journal article" date="2019" name="Gigascience">
        <title>Whole-genome sequence of the oriental lung fluke Paragonimus westermani.</title>
        <authorList>
            <person name="Oey H."/>
            <person name="Zakrzewski M."/>
            <person name="Narain K."/>
            <person name="Devi K.R."/>
            <person name="Agatsuma T."/>
            <person name="Nawaratna S."/>
            <person name="Gobert G.N."/>
            <person name="Jones M.K."/>
            <person name="Ragan M.A."/>
            <person name="McManus D.P."/>
            <person name="Krause L."/>
        </authorList>
    </citation>
    <scope>NUCLEOTIDE SEQUENCE [LARGE SCALE GENOMIC DNA]</scope>
    <source>
        <strain evidence="2 3">IND2009</strain>
    </source>
</reference>
<evidence type="ECO:0000256" key="1">
    <source>
        <dbReference type="SAM" id="MobiDB-lite"/>
    </source>
</evidence>
<dbReference type="EMBL" id="QNGE01001447">
    <property type="protein sequence ID" value="KAA3677558.1"/>
    <property type="molecule type" value="Genomic_DNA"/>
</dbReference>
<evidence type="ECO:0000313" key="3">
    <source>
        <dbReference type="Proteomes" id="UP000324629"/>
    </source>
</evidence>
<protein>
    <submittedName>
        <fullName evidence="2">Uncharacterized protein</fullName>
    </submittedName>
</protein>
<sequence length="451" mass="49855">MNTRWSDGLSLIPRGVTNELSASERSPANVHHRLPISSLTQPDSLNELPPTMPSPAMTCGSHLLRTTGSDVHRHTMTNTNIITTTGVMQPYQQHNTITTTNISLNDICFNFNHRHTLPYNLERSRVQESLPSNCCGCKFDVNELPTDSPLNVIPSVWGNENKTFILRDEPTSSPLGTFVNSSCNTRCSLNPAGLIHTQSISEGNRFTAIRNSQSTGDETGHTTRVSADMLIQHVLQSQSQAVGSESNRPGVFKSVPSDSREILIDSPDDREQRTFDTISDPGRLIAQSSIQSENKTNSSASAYNTQRFAQTDTFIVSRPSNWLYDSNGRTADGPKHMHNNTLEMGEMFCDNFQNHQHMIHSESKSPNPLRREFSFEAFATTTIPSSSAQTKGTEVDHRLSRMNCSESHHCFITSNSTSKLNKPMVDTNSSGHSVTTTTLSACGDILKSRQL</sequence>
<comment type="caution">
    <text evidence="2">The sequence shown here is derived from an EMBL/GenBank/DDBJ whole genome shotgun (WGS) entry which is preliminary data.</text>
</comment>
<evidence type="ECO:0000313" key="2">
    <source>
        <dbReference type="EMBL" id="KAA3677558.1"/>
    </source>
</evidence>
<dbReference type="AlphaFoldDB" id="A0A5J4NR86"/>
<keyword evidence="3" id="KW-1185">Reference proteome</keyword>
<feature type="region of interest" description="Disordered" evidence="1">
    <location>
        <begin position="237"/>
        <end position="256"/>
    </location>
</feature>
<gene>
    <name evidence="2" type="ORF">DEA37_0000506</name>
</gene>
<accession>A0A5J4NR86</accession>
<organism evidence="2 3">
    <name type="scientific">Paragonimus westermani</name>
    <dbReference type="NCBI Taxonomy" id="34504"/>
    <lineage>
        <taxon>Eukaryota</taxon>
        <taxon>Metazoa</taxon>
        <taxon>Spiralia</taxon>
        <taxon>Lophotrochozoa</taxon>
        <taxon>Platyhelminthes</taxon>
        <taxon>Trematoda</taxon>
        <taxon>Digenea</taxon>
        <taxon>Plagiorchiida</taxon>
        <taxon>Troglotremata</taxon>
        <taxon>Troglotrematidae</taxon>
        <taxon>Paragonimus</taxon>
    </lineage>
</organism>
<name>A0A5J4NR86_9TREM</name>
<feature type="compositionally biased region" description="Polar residues" evidence="1">
    <location>
        <begin position="237"/>
        <end position="247"/>
    </location>
</feature>